<comment type="caution">
    <text evidence="2">The sequence shown here is derived from an EMBL/GenBank/DDBJ whole genome shotgun (WGS) entry which is preliminary data.</text>
</comment>
<dbReference type="InterPro" id="IPR001736">
    <property type="entry name" value="PLipase_D/transphosphatidylase"/>
</dbReference>
<dbReference type="EMBL" id="BFBB01000004">
    <property type="protein sequence ID" value="GBF50184.1"/>
    <property type="molecule type" value="Genomic_DNA"/>
</dbReference>
<dbReference type="RefSeq" id="WP_108975878.1">
    <property type="nucleotide sequence ID" value="NZ_BFBB01000004.1"/>
</dbReference>
<dbReference type="Gene3D" id="3.30.870.10">
    <property type="entry name" value="Endonuclease Chain A"/>
    <property type="match status" value="1"/>
</dbReference>
<dbReference type="SUPFAM" id="SSF56024">
    <property type="entry name" value="Phospholipase D/nuclease"/>
    <property type="match status" value="1"/>
</dbReference>
<dbReference type="SMART" id="SM00155">
    <property type="entry name" value="PLDc"/>
    <property type="match status" value="1"/>
</dbReference>
<dbReference type="GO" id="GO:0003824">
    <property type="term" value="F:catalytic activity"/>
    <property type="evidence" value="ECO:0007669"/>
    <property type="project" value="InterPro"/>
</dbReference>
<dbReference type="PROSITE" id="PS50035">
    <property type="entry name" value="PLD"/>
    <property type="match status" value="1"/>
</dbReference>
<dbReference type="Proteomes" id="UP000245133">
    <property type="component" value="Unassembled WGS sequence"/>
</dbReference>
<keyword evidence="3" id="KW-1185">Reference proteome</keyword>
<dbReference type="CDD" id="cd00138">
    <property type="entry name" value="PLDc_SF"/>
    <property type="match status" value="1"/>
</dbReference>
<accession>A0A2P2DZW3</accession>
<sequence length="172" mass="19446">MRLSLGSDFYEDFLTKRIPLSQTSIWIATADIKNLHIKKGSSFVPFLSILSEALERGVEVKLLHAKEPGQRFRAEFDRFPLLLKSKSFKRALCPRVHLKTIILDRKIAYIGSANLTGAGMGAKSEHKRNFEAGIISDDPKIIREIESYFNSIFSGKYCVSCLLRKVCPDPIL</sequence>
<protein>
    <submittedName>
        <fullName evidence="2">Phospholipase D domain protein</fullName>
    </submittedName>
</protein>
<feature type="domain" description="PLD phosphodiesterase" evidence="1">
    <location>
        <begin position="97"/>
        <end position="119"/>
    </location>
</feature>
<dbReference type="InterPro" id="IPR025202">
    <property type="entry name" value="PLD-like_dom"/>
</dbReference>
<evidence type="ECO:0000313" key="2">
    <source>
        <dbReference type="EMBL" id="GBF50184.1"/>
    </source>
</evidence>
<gene>
    <name evidence="2" type="ORF">LPTSP4_17080</name>
</gene>
<name>A0A2P2DZW3_9LEPT</name>
<dbReference type="Pfam" id="PF13091">
    <property type="entry name" value="PLDc_2"/>
    <property type="match status" value="1"/>
</dbReference>
<proteinExistence type="predicted"/>
<dbReference type="GO" id="GO:0006793">
    <property type="term" value="P:phosphorus metabolic process"/>
    <property type="evidence" value="ECO:0007669"/>
    <property type="project" value="UniProtKB-ARBA"/>
</dbReference>
<dbReference type="OrthoDB" id="9800916at2"/>
<dbReference type="AlphaFoldDB" id="A0A2P2DZW3"/>
<organism evidence="2 3">
    <name type="scientific">Leptospira ryugenii</name>
    <dbReference type="NCBI Taxonomy" id="1917863"/>
    <lineage>
        <taxon>Bacteria</taxon>
        <taxon>Pseudomonadati</taxon>
        <taxon>Spirochaetota</taxon>
        <taxon>Spirochaetia</taxon>
        <taxon>Leptospirales</taxon>
        <taxon>Leptospiraceae</taxon>
        <taxon>Leptospira</taxon>
    </lineage>
</organism>
<evidence type="ECO:0000259" key="1">
    <source>
        <dbReference type="PROSITE" id="PS50035"/>
    </source>
</evidence>
<reference evidence="2 3" key="1">
    <citation type="submission" date="2018-02" db="EMBL/GenBank/DDBJ databases">
        <title>Novel Leptospira species isolated from soil and water in Japan.</title>
        <authorList>
            <person name="Nakao R."/>
            <person name="Masuzawa T."/>
        </authorList>
    </citation>
    <scope>NUCLEOTIDE SEQUENCE [LARGE SCALE GENOMIC DNA]</scope>
    <source>
        <strain evidence="2 3">YH101</strain>
    </source>
</reference>
<evidence type="ECO:0000313" key="3">
    <source>
        <dbReference type="Proteomes" id="UP000245133"/>
    </source>
</evidence>